<gene>
    <name evidence="4" type="ORF">SeLEV6574_g03785</name>
</gene>
<protein>
    <recommendedName>
        <fullName evidence="3">Retrotransposon gag domain-containing protein</fullName>
    </recommendedName>
</protein>
<dbReference type="Proteomes" id="UP000320475">
    <property type="component" value="Unassembled WGS sequence"/>
</dbReference>
<dbReference type="Pfam" id="PF03732">
    <property type="entry name" value="Retrotrans_gag"/>
    <property type="match status" value="1"/>
</dbReference>
<feature type="compositionally biased region" description="Low complexity" evidence="2">
    <location>
        <begin position="105"/>
        <end position="118"/>
    </location>
</feature>
<evidence type="ECO:0000256" key="1">
    <source>
        <dbReference type="SAM" id="Coils"/>
    </source>
</evidence>
<comment type="caution">
    <text evidence="4">The sequence shown here is derived from an EMBL/GenBank/DDBJ whole genome shotgun (WGS) entry which is preliminary data.</text>
</comment>
<dbReference type="EMBL" id="QEAM01000137">
    <property type="protein sequence ID" value="TPX45575.1"/>
    <property type="molecule type" value="Genomic_DNA"/>
</dbReference>
<evidence type="ECO:0000313" key="4">
    <source>
        <dbReference type="EMBL" id="TPX45575.1"/>
    </source>
</evidence>
<reference evidence="4 5" key="1">
    <citation type="journal article" date="2019" name="Sci. Rep.">
        <title>Comparative genomics of chytrid fungi reveal insights into the obligate biotrophic and pathogenic lifestyle of Synchytrium endobioticum.</title>
        <authorList>
            <person name="van de Vossenberg B.T.L.H."/>
            <person name="Warris S."/>
            <person name="Nguyen H.D.T."/>
            <person name="van Gent-Pelzer M.P.E."/>
            <person name="Joly D.L."/>
            <person name="van de Geest H.C."/>
            <person name="Bonants P.J.M."/>
            <person name="Smith D.S."/>
            <person name="Levesque C.A."/>
            <person name="van der Lee T.A.J."/>
        </authorList>
    </citation>
    <scope>NUCLEOTIDE SEQUENCE [LARGE SCALE GENOMIC DNA]</scope>
    <source>
        <strain evidence="4 5">LEV6574</strain>
    </source>
</reference>
<feature type="domain" description="Retrotransposon gag" evidence="3">
    <location>
        <begin position="162"/>
        <end position="266"/>
    </location>
</feature>
<feature type="region of interest" description="Disordered" evidence="2">
    <location>
        <begin position="97"/>
        <end position="118"/>
    </location>
</feature>
<sequence length="471" mass="54011">MDRFLQEDQIEIEILNHSISEARMDIAEHRTWSKDVDRKDKSAVDEYTRQKQALETRLDALNRDLRALVRSAAKSYDDHIAVVQQRIKDTPQLYSTTSTAPGIANPTLTSTPPTSNPLKITMPSRFDGTMSKYSDWRFQCLDVLSTWEGTPSDNQKITFIGSLMDGRALTWYRLRQTNRQRQQGIPETEAPPEELARRQAEFSNFIDDLDEKFVDPKEVQKNREAILDLKQGSMDFDEYVIQYENMAAKAEQDLDNLVVQFIRSLNVRVKQSWDPEGGIPKTFADTTKSMRRHIAVKTITTGEPSRSTRVSPSYPAVRYSKESVVTVSEPKLPGAFTANTDKPLYKLRMNNGWCTRCGIANHPANKCHIYPLKDTDGNWVSNKRNFDRWKDILAKRESVGYSRVNNVKQEDRSESQKSDVDVDTNTTFDAYFGASVIPVMQPRRYSPQFFIEFTIHAMNDSQPLRGKALLD</sequence>
<name>A0A507D2P9_9FUNG</name>
<dbReference type="InterPro" id="IPR032567">
    <property type="entry name" value="RTL1-rel"/>
</dbReference>
<evidence type="ECO:0000259" key="3">
    <source>
        <dbReference type="Pfam" id="PF03732"/>
    </source>
</evidence>
<dbReference type="OrthoDB" id="4954585at2759"/>
<feature type="non-terminal residue" evidence="4">
    <location>
        <position position="471"/>
    </location>
</feature>
<keyword evidence="1" id="KW-0175">Coiled coil</keyword>
<dbReference type="AlphaFoldDB" id="A0A507D2P9"/>
<evidence type="ECO:0000313" key="5">
    <source>
        <dbReference type="Proteomes" id="UP000320475"/>
    </source>
</evidence>
<organism evidence="4 5">
    <name type="scientific">Synchytrium endobioticum</name>
    <dbReference type="NCBI Taxonomy" id="286115"/>
    <lineage>
        <taxon>Eukaryota</taxon>
        <taxon>Fungi</taxon>
        <taxon>Fungi incertae sedis</taxon>
        <taxon>Chytridiomycota</taxon>
        <taxon>Chytridiomycota incertae sedis</taxon>
        <taxon>Chytridiomycetes</taxon>
        <taxon>Synchytriales</taxon>
        <taxon>Synchytriaceae</taxon>
        <taxon>Synchytrium</taxon>
    </lineage>
</organism>
<feature type="coiled-coil region" evidence="1">
    <location>
        <begin position="44"/>
        <end position="71"/>
    </location>
</feature>
<dbReference type="InterPro" id="IPR005162">
    <property type="entry name" value="Retrotrans_gag_dom"/>
</dbReference>
<evidence type="ECO:0000256" key="2">
    <source>
        <dbReference type="SAM" id="MobiDB-lite"/>
    </source>
</evidence>
<dbReference type="PANTHER" id="PTHR15503">
    <property type="entry name" value="LDOC1 RELATED"/>
    <property type="match status" value="1"/>
</dbReference>
<dbReference type="VEuPathDB" id="FungiDB:SeMB42_g00644"/>
<accession>A0A507D2P9</accession>
<proteinExistence type="predicted"/>
<dbReference type="PANTHER" id="PTHR15503:SF22">
    <property type="entry name" value="TRANSPOSON TY3-I GAG POLYPROTEIN"/>
    <property type="match status" value="1"/>
</dbReference>